<evidence type="ECO:0000256" key="1">
    <source>
        <dbReference type="SAM" id="MobiDB-lite"/>
    </source>
</evidence>
<feature type="compositionally biased region" description="Polar residues" evidence="1">
    <location>
        <begin position="372"/>
        <end position="381"/>
    </location>
</feature>
<feature type="region of interest" description="Disordered" evidence="1">
    <location>
        <begin position="70"/>
        <end position="97"/>
    </location>
</feature>
<feature type="region of interest" description="Disordered" evidence="1">
    <location>
        <begin position="119"/>
        <end position="219"/>
    </location>
</feature>
<dbReference type="SMR" id="G4YZT9"/>
<proteinExistence type="predicted"/>
<accession>G4YZT9</accession>
<protein>
    <submittedName>
        <fullName evidence="2">Uncharacterized protein</fullName>
    </submittedName>
</protein>
<feature type="compositionally biased region" description="Low complexity" evidence="1">
    <location>
        <begin position="204"/>
        <end position="215"/>
    </location>
</feature>
<dbReference type="AlphaFoldDB" id="G4YZT9"/>
<name>G4YZT9_PHYSP</name>
<sequence>MEAGSAAGAAPRGLQQADGASHKTAATTTHRQSVISPSQVQKGMPAGGSIGDNGTARLTMEEKLALWRQAKLQKQKAGSNKNTTGGGSRCSLGGTATRNGGVKRRLVEAKAMGCSTKTTATATSAEPSVKNLSTRKKSRAASDFRRNVAKSINVKPPLPVSTEKTPNSASAARVSPDFRRNAAKPTTPSLVVTAEPHLPLPTPKSSKLASAAQSQEGGSLQHPIVIDGASAMAFTSPASTAKVRPPHPVSAKRASAPKPAAVTRSKQGSPQSPVVIDDDGELKPVDPLQRQPSCVSDREISTALSEAQTRQNPPLVASTAEPNGRSNDREIPISVSQAASNQRCISTDNESVASHPRALWTNDPAFDKENQSEGSIQTNQSPPAPAAAATVEKKSEILAKDLIRLAIEFEKKRRVVTAYSIFKRANHLLPKESTRLIERLDRLQQECPAAENQAPSQELSTAAYMVNVLERDLMSVLNHGTTSDLTDLHAIGAKRAELVLDKRPYQQLEELRRVPGMSANVIARLHQHHTKWENHQ</sequence>
<feature type="compositionally biased region" description="Polar residues" evidence="1">
    <location>
        <begin position="334"/>
        <end position="352"/>
    </location>
</feature>
<reference evidence="2 3" key="1">
    <citation type="journal article" date="2006" name="Science">
        <title>Phytophthora genome sequences uncover evolutionary origins and mechanisms of pathogenesis.</title>
        <authorList>
            <person name="Tyler B.M."/>
            <person name="Tripathy S."/>
            <person name="Zhang X."/>
            <person name="Dehal P."/>
            <person name="Jiang R.H."/>
            <person name="Aerts A."/>
            <person name="Arredondo F.D."/>
            <person name="Baxter L."/>
            <person name="Bensasson D."/>
            <person name="Beynon J.L."/>
            <person name="Chapman J."/>
            <person name="Damasceno C.M."/>
            <person name="Dorrance A.E."/>
            <person name="Dou D."/>
            <person name="Dickerman A.W."/>
            <person name="Dubchak I.L."/>
            <person name="Garbelotto M."/>
            <person name="Gijzen M."/>
            <person name="Gordon S.G."/>
            <person name="Govers F."/>
            <person name="Grunwald N.J."/>
            <person name="Huang W."/>
            <person name="Ivors K.L."/>
            <person name="Jones R.W."/>
            <person name="Kamoun S."/>
            <person name="Krampis K."/>
            <person name="Lamour K.H."/>
            <person name="Lee M.K."/>
            <person name="McDonald W.H."/>
            <person name="Medina M."/>
            <person name="Meijer H.J."/>
            <person name="Nordberg E.K."/>
            <person name="Maclean D.J."/>
            <person name="Ospina-Giraldo M.D."/>
            <person name="Morris P.F."/>
            <person name="Phuntumart V."/>
            <person name="Putnam N.H."/>
            <person name="Rash S."/>
            <person name="Rose J.K."/>
            <person name="Sakihama Y."/>
            <person name="Salamov A.A."/>
            <person name="Savidor A."/>
            <person name="Scheuring C.F."/>
            <person name="Smith B.M."/>
            <person name="Sobral B.W."/>
            <person name="Terry A."/>
            <person name="Torto-Alalibo T.A."/>
            <person name="Win J."/>
            <person name="Xu Z."/>
            <person name="Zhang H."/>
            <person name="Grigoriev I.V."/>
            <person name="Rokhsar D.S."/>
            <person name="Boore J.L."/>
        </authorList>
    </citation>
    <scope>NUCLEOTIDE SEQUENCE [LARGE SCALE GENOMIC DNA]</scope>
    <source>
        <strain evidence="2 3">P6497</strain>
    </source>
</reference>
<evidence type="ECO:0000313" key="3">
    <source>
        <dbReference type="Proteomes" id="UP000002640"/>
    </source>
</evidence>
<evidence type="ECO:0000313" key="2">
    <source>
        <dbReference type="EMBL" id="EGZ26314.1"/>
    </source>
</evidence>
<feature type="compositionally biased region" description="Polar residues" evidence="1">
    <location>
        <begin position="302"/>
        <end position="312"/>
    </location>
</feature>
<dbReference type="Gene3D" id="1.10.150.320">
    <property type="entry name" value="Photosystem II 12 kDa extrinsic protein"/>
    <property type="match status" value="1"/>
</dbReference>
<gene>
    <name evidence="2" type="ORF">PHYSODRAFT_327234</name>
</gene>
<feature type="region of interest" description="Disordered" evidence="1">
    <location>
        <begin position="1"/>
        <end position="54"/>
    </location>
</feature>
<dbReference type="GeneID" id="20645581"/>
<dbReference type="KEGG" id="psoj:PHYSODRAFT_327234"/>
<dbReference type="InParanoid" id="G4YZT9"/>
<feature type="compositionally biased region" description="Low complexity" evidence="1">
    <location>
        <begin position="249"/>
        <end position="262"/>
    </location>
</feature>
<dbReference type="Proteomes" id="UP000002640">
    <property type="component" value="Unassembled WGS sequence"/>
</dbReference>
<keyword evidence="3" id="KW-1185">Reference proteome</keyword>
<dbReference type="RefSeq" id="XP_009521602.1">
    <property type="nucleotide sequence ID" value="XM_009523307.1"/>
</dbReference>
<organism evidence="2 3">
    <name type="scientific">Phytophthora sojae (strain P6497)</name>
    <name type="common">Soybean stem and root rot agent</name>
    <name type="synonym">Phytophthora megasperma f. sp. glycines</name>
    <dbReference type="NCBI Taxonomy" id="1094619"/>
    <lineage>
        <taxon>Eukaryota</taxon>
        <taxon>Sar</taxon>
        <taxon>Stramenopiles</taxon>
        <taxon>Oomycota</taxon>
        <taxon>Peronosporomycetes</taxon>
        <taxon>Peronosporales</taxon>
        <taxon>Peronosporaceae</taxon>
        <taxon>Phytophthora</taxon>
    </lineage>
</organism>
<feature type="region of interest" description="Disordered" evidence="1">
    <location>
        <begin position="237"/>
        <end position="388"/>
    </location>
</feature>
<feature type="compositionally biased region" description="Polar residues" evidence="1">
    <location>
        <begin position="24"/>
        <end position="41"/>
    </location>
</feature>
<dbReference type="SUPFAM" id="SSF81585">
    <property type="entry name" value="PsbU/PolX domain-like"/>
    <property type="match status" value="1"/>
</dbReference>
<dbReference type="EMBL" id="JH159152">
    <property type="protein sequence ID" value="EGZ26314.1"/>
    <property type="molecule type" value="Genomic_DNA"/>
</dbReference>